<sequence length="104" mass="10893">MLVMFSVLMFAGCNGTSAGIPCETRDECEAGQDCFEAPGGFCTRGCSEAGTTRECPVGTVCTTFTGAGAQVCSNTCERNADCRVNFECQLTHQGSSVSACRPVR</sequence>
<gene>
    <name evidence="1" type="ORF">DI536_12460</name>
</gene>
<organism evidence="1 2">
    <name type="scientific">Archangium gephyra</name>
    <dbReference type="NCBI Taxonomy" id="48"/>
    <lineage>
        <taxon>Bacteria</taxon>
        <taxon>Pseudomonadati</taxon>
        <taxon>Myxococcota</taxon>
        <taxon>Myxococcia</taxon>
        <taxon>Myxococcales</taxon>
        <taxon>Cystobacterineae</taxon>
        <taxon>Archangiaceae</taxon>
        <taxon>Archangium</taxon>
    </lineage>
</organism>
<reference evidence="1 2" key="1">
    <citation type="submission" date="2017-08" db="EMBL/GenBank/DDBJ databases">
        <title>Infants hospitalized years apart are colonized by the same room-sourced microbial strains.</title>
        <authorList>
            <person name="Brooks B."/>
            <person name="Olm M.R."/>
            <person name="Firek B.A."/>
            <person name="Baker R."/>
            <person name="Thomas B.C."/>
            <person name="Morowitz M.J."/>
            <person name="Banfield J.F."/>
        </authorList>
    </citation>
    <scope>NUCLEOTIDE SEQUENCE [LARGE SCALE GENOMIC DNA]</scope>
    <source>
        <strain evidence="1">S2_003_000_R2_14</strain>
    </source>
</reference>
<accession>A0A2W5TIC0</accession>
<evidence type="ECO:0000313" key="2">
    <source>
        <dbReference type="Proteomes" id="UP000249061"/>
    </source>
</evidence>
<protein>
    <submittedName>
        <fullName evidence="1">Uncharacterized protein</fullName>
    </submittedName>
</protein>
<comment type="caution">
    <text evidence="1">The sequence shown here is derived from an EMBL/GenBank/DDBJ whole genome shotgun (WGS) entry which is preliminary data.</text>
</comment>
<dbReference type="EMBL" id="QFQP01000009">
    <property type="protein sequence ID" value="PZR13557.1"/>
    <property type="molecule type" value="Genomic_DNA"/>
</dbReference>
<name>A0A2W5TIC0_9BACT</name>
<evidence type="ECO:0000313" key="1">
    <source>
        <dbReference type="EMBL" id="PZR13557.1"/>
    </source>
</evidence>
<dbReference type="AlphaFoldDB" id="A0A2W5TIC0"/>
<proteinExistence type="predicted"/>
<dbReference type="Proteomes" id="UP000249061">
    <property type="component" value="Unassembled WGS sequence"/>
</dbReference>